<dbReference type="RefSeq" id="WP_375087858.1">
    <property type="nucleotide sequence ID" value="NZ_CP136522.1"/>
</dbReference>
<gene>
    <name evidence="1" type="ORF">RGE70_14155</name>
</gene>
<name>A0ABZ0JWB0_9GAMM</name>
<keyword evidence="2" id="KW-1185">Reference proteome</keyword>
<proteinExistence type="predicted"/>
<organism evidence="1 2">
    <name type="scientific">Shewanella youngdeokensis</name>
    <dbReference type="NCBI Taxonomy" id="2999068"/>
    <lineage>
        <taxon>Bacteria</taxon>
        <taxon>Pseudomonadati</taxon>
        <taxon>Pseudomonadota</taxon>
        <taxon>Gammaproteobacteria</taxon>
        <taxon>Alteromonadales</taxon>
        <taxon>Shewanellaceae</taxon>
        <taxon>Shewanella</taxon>
    </lineage>
</organism>
<sequence>MANRYSCCNNLNPKEQILSLFTFTSSKQEYSKIDCDMQHFALSDTFINHASHQYAHETAMIFKMIKSSNRHFMQSLTSNGYVSNNIDEITEALNNMRLYERGFSLNFRNKNIMMPICDDKQQFYKFICAQINSLQWNVDFDIDTDKVISHCNTSAKEIIQETSYSEEISKINSIYN</sequence>
<reference evidence="1 2" key="1">
    <citation type="submission" date="2023-10" db="EMBL/GenBank/DDBJ databases">
        <title>Complete genome sequence of Shewanella sp. DAU334.</title>
        <authorList>
            <person name="Lee Y.-S."/>
            <person name="Jeong H.-R."/>
            <person name="Hwang E.-J."/>
            <person name="Choi Y.-L."/>
            <person name="Kim G.-D."/>
        </authorList>
    </citation>
    <scope>NUCLEOTIDE SEQUENCE [LARGE SCALE GENOMIC DNA]</scope>
    <source>
        <strain evidence="1 2">DAU334</strain>
    </source>
</reference>
<dbReference type="EMBL" id="CP136522">
    <property type="protein sequence ID" value="WOT04456.1"/>
    <property type="molecule type" value="Genomic_DNA"/>
</dbReference>
<evidence type="ECO:0000313" key="2">
    <source>
        <dbReference type="Proteomes" id="UP001529491"/>
    </source>
</evidence>
<accession>A0ABZ0JWB0</accession>
<protein>
    <submittedName>
        <fullName evidence="1">Uncharacterized protein</fullName>
    </submittedName>
</protein>
<evidence type="ECO:0000313" key="1">
    <source>
        <dbReference type="EMBL" id="WOT04456.1"/>
    </source>
</evidence>
<dbReference type="Proteomes" id="UP001529491">
    <property type="component" value="Chromosome"/>
</dbReference>